<dbReference type="AlphaFoldDB" id="A0A6C0JBV9"/>
<dbReference type="GO" id="GO:0005524">
    <property type="term" value="F:ATP binding"/>
    <property type="evidence" value="ECO:0007669"/>
    <property type="project" value="UniProtKB-KW"/>
</dbReference>
<dbReference type="GO" id="GO:0016887">
    <property type="term" value="F:ATP hydrolysis activity"/>
    <property type="evidence" value="ECO:0007669"/>
    <property type="project" value="InterPro"/>
</dbReference>
<keyword evidence="2" id="KW-0547">Nucleotide-binding</keyword>
<evidence type="ECO:0000259" key="4">
    <source>
        <dbReference type="SMART" id="SM00382"/>
    </source>
</evidence>
<dbReference type="InterPro" id="IPR027417">
    <property type="entry name" value="P-loop_NTPase"/>
</dbReference>
<dbReference type="CDD" id="cd00009">
    <property type="entry name" value="AAA"/>
    <property type="match status" value="1"/>
</dbReference>
<dbReference type="SUPFAM" id="SSF52540">
    <property type="entry name" value="P-loop containing nucleoside triphosphate hydrolases"/>
    <property type="match status" value="1"/>
</dbReference>
<keyword evidence="1" id="KW-0235">DNA replication</keyword>
<dbReference type="InterPro" id="IPR003593">
    <property type="entry name" value="AAA+_ATPase"/>
</dbReference>
<evidence type="ECO:0000256" key="3">
    <source>
        <dbReference type="ARBA" id="ARBA00022840"/>
    </source>
</evidence>
<dbReference type="EMBL" id="MN740369">
    <property type="protein sequence ID" value="QHU03129.1"/>
    <property type="molecule type" value="Genomic_DNA"/>
</dbReference>
<dbReference type="PANTHER" id="PTHR11669:SF20">
    <property type="entry name" value="REPLICATION FACTOR C SUBUNIT 4"/>
    <property type="match status" value="1"/>
</dbReference>
<dbReference type="SMART" id="SM00382">
    <property type="entry name" value="AAA"/>
    <property type="match status" value="1"/>
</dbReference>
<evidence type="ECO:0000256" key="1">
    <source>
        <dbReference type="ARBA" id="ARBA00022705"/>
    </source>
</evidence>
<accession>A0A6C0JBV9</accession>
<protein>
    <recommendedName>
        <fullName evidence="4">AAA+ ATPase domain-containing protein</fullName>
    </recommendedName>
</protein>
<sequence length="307" mass="36094">MANTTIPWVEKYRPTSFDEIVLDDINQKILKNIIQKNIFPNLLLYGPPGTGKTTTIINLVNAYQKKYNQKSKGLMIHLNASDERGIDIIRNQISQFVNSSALFVNGLKIVVLDEVDYMTKNAQQALKYLLHEFTGNVRFCLICNYISRIDESLQNEFLHLRFNQLPSEKIIEFLTNISHCENIELGDNIQYIQKIFKSDIRSMINYMQSNYLNLKDKKVISKEVWEDFTQSIKSKNGKKKIEKIEEEFSINIKNIIKDYLNHVISNHELFVTKEFLDFSQSLLHLKDPNFEYLKIYFLKKMEKELCK</sequence>
<dbReference type="GO" id="GO:0006281">
    <property type="term" value="P:DNA repair"/>
    <property type="evidence" value="ECO:0007669"/>
    <property type="project" value="TreeGrafter"/>
</dbReference>
<name>A0A6C0JBV9_9ZZZZ</name>
<dbReference type="InterPro" id="IPR003959">
    <property type="entry name" value="ATPase_AAA_core"/>
</dbReference>
<dbReference type="GO" id="GO:0003689">
    <property type="term" value="F:DNA clamp loader activity"/>
    <property type="evidence" value="ECO:0007669"/>
    <property type="project" value="TreeGrafter"/>
</dbReference>
<dbReference type="GO" id="GO:0005634">
    <property type="term" value="C:nucleus"/>
    <property type="evidence" value="ECO:0007669"/>
    <property type="project" value="TreeGrafter"/>
</dbReference>
<keyword evidence="3" id="KW-0067">ATP-binding</keyword>
<dbReference type="Pfam" id="PF00004">
    <property type="entry name" value="AAA"/>
    <property type="match status" value="1"/>
</dbReference>
<proteinExistence type="predicted"/>
<dbReference type="GO" id="GO:0005663">
    <property type="term" value="C:DNA replication factor C complex"/>
    <property type="evidence" value="ECO:0007669"/>
    <property type="project" value="TreeGrafter"/>
</dbReference>
<dbReference type="GO" id="GO:0006261">
    <property type="term" value="P:DNA-templated DNA replication"/>
    <property type="evidence" value="ECO:0007669"/>
    <property type="project" value="TreeGrafter"/>
</dbReference>
<evidence type="ECO:0000256" key="2">
    <source>
        <dbReference type="ARBA" id="ARBA00022741"/>
    </source>
</evidence>
<reference evidence="5" key="1">
    <citation type="journal article" date="2020" name="Nature">
        <title>Giant virus diversity and host interactions through global metagenomics.</title>
        <authorList>
            <person name="Schulz F."/>
            <person name="Roux S."/>
            <person name="Paez-Espino D."/>
            <person name="Jungbluth S."/>
            <person name="Walsh D.A."/>
            <person name="Denef V.J."/>
            <person name="McMahon K.D."/>
            <person name="Konstantinidis K.T."/>
            <person name="Eloe-Fadrosh E.A."/>
            <person name="Kyrpides N.C."/>
            <person name="Woyke T."/>
        </authorList>
    </citation>
    <scope>NUCLEOTIDE SEQUENCE</scope>
    <source>
        <strain evidence="5">GVMAG-M-3300025890-48</strain>
    </source>
</reference>
<dbReference type="Gene3D" id="3.40.50.300">
    <property type="entry name" value="P-loop containing nucleotide triphosphate hydrolases"/>
    <property type="match status" value="1"/>
</dbReference>
<dbReference type="InterPro" id="IPR050238">
    <property type="entry name" value="DNA_Rep/Repair_Clamp_Loader"/>
</dbReference>
<feature type="domain" description="AAA+ ATPase" evidence="4">
    <location>
        <begin position="38"/>
        <end position="163"/>
    </location>
</feature>
<organism evidence="5">
    <name type="scientific">viral metagenome</name>
    <dbReference type="NCBI Taxonomy" id="1070528"/>
    <lineage>
        <taxon>unclassified sequences</taxon>
        <taxon>metagenomes</taxon>
        <taxon>organismal metagenomes</taxon>
    </lineage>
</organism>
<evidence type="ECO:0000313" key="5">
    <source>
        <dbReference type="EMBL" id="QHU03129.1"/>
    </source>
</evidence>
<dbReference type="PANTHER" id="PTHR11669">
    <property type="entry name" value="REPLICATION FACTOR C / DNA POLYMERASE III GAMMA-TAU SUBUNIT"/>
    <property type="match status" value="1"/>
</dbReference>